<name>A0A102JYM4_9BURK</name>
<dbReference type="AlphaFoldDB" id="A0A102JYM4"/>
<accession>A0A102JYM4</accession>
<dbReference type="Proteomes" id="UP000065521">
    <property type="component" value="Unassembled WGS sequence"/>
</dbReference>
<dbReference type="EMBL" id="LOTN01000084">
    <property type="protein sequence ID" value="KUZ79835.1"/>
    <property type="molecule type" value="Genomic_DNA"/>
</dbReference>
<evidence type="ECO:0008006" key="3">
    <source>
        <dbReference type="Google" id="ProtNLM"/>
    </source>
</evidence>
<organism evidence="1 2">
    <name type="scientific">Burkholderia ubonensis</name>
    <dbReference type="NCBI Taxonomy" id="101571"/>
    <lineage>
        <taxon>Bacteria</taxon>
        <taxon>Pseudomonadati</taxon>
        <taxon>Pseudomonadota</taxon>
        <taxon>Betaproteobacteria</taxon>
        <taxon>Burkholderiales</taxon>
        <taxon>Burkholderiaceae</taxon>
        <taxon>Burkholderia</taxon>
        <taxon>Burkholderia cepacia complex</taxon>
    </lineage>
</organism>
<gene>
    <name evidence="1" type="ORF">WI38_01900</name>
</gene>
<comment type="caution">
    <text evidence="1">The sequence shown here is derived from an EMBL/GenBank/DDBJ whole genome shotgun (WGS) entry which is preliminary data.</text>
</comment>
<sequence>MEFLLDHAIDGAAARDITHQIRTVDPDAKVQVDPASRMVQVDSWLFAEEFFVAFDDAGYAVVRINDR</sequence>
<evidence type="ECO:0000313" key="2">
    <source>
        <dbReference type="Proteomes" id="UP000065521"/>
    </source>
</evidence>
<protein>
    <recommendedName>
        <fullName evidence="3">Copper chaperone</fullName>
    </recommendedName>
</protein>
<proteinExistence type="predicted"/>
<evidence type="ECO:0000313" key="1">
    <source>
        <dbReference type="EMBL" id="KUZ79835.1"/>
    </source>
</evidence>
<reference evidence="1 2" key="1">
    <citation type="submission" date="2015-11" db="EMBL/GenBank/DDBJ databases">
        <title>Expanding the genomic diversity of Burkholderia species for the development of highly accurate diagnostics.</title>
        <authorList>
            <person name="Sahl J."/>
            <person name="Keim P."/>
            <person name="Wagner D."/>
        </authorList>
    </citation>
    <scope>NUCLEOTIDE SEQUENCE [LARGE SCALE GENOMIC DNA]</scope>
    <source>
        <strain evidence="1 2">RF32-BP4</strain>
    </source>
</reference>
<dbReference type="RefSeq" id="WP_059611597.1">
    <property type="nucleotide sequence ID" value="NZ_LOTK01000064.1"/>
</dbReference>